<dbReference type="Proteomes" id="UP000191554">
    <property type="component" value="Unassembled WGS sequence"/>
</dbReference>
<evidence type="ECO:0000256" key="12">
    <source>
        <dbReference type="ARBA" id="ARBA00023134"/>
    </source>
</evidence>
<keyword evidence="11" id="KW-0406">Ion transport</keyword>
<keyword evidence="6" id="KW-0997">Cell inner membrane</keyword>
<evidence type="ECO:0000256" key="5">
    <source>
        <dbReference type="ARBA" id="ARBA00022496"/>
    </source>
</evidence>
<dbReference type="CDD" id="cd01879">
    <property type="entry name" value="FeoB"/>
    <property type="match status" value="1"/>
</dbReference>
<feature type="binding site" evidence="16">
    <location>
        <position position="24"/>
    </location>
    <ligand>
        <name>Mg(2+)</name>
        <dbReference type="ChEBI" id="CHEBI:18420"/>
        <label>2</label>
    </ligand>
</feature>
<dbReference type="RefSeq" id="WP_080066016.1">
    <property type="nucleotide sequence ID" value="NZ_MZGX01000028.1"/>
</dbReference>
<evidence type="ECO:0000256" key="1">
    <source>
        <dbReference type="ARBA" id="ARBA00003926"/>
    </source>
</evidence>
<feature type="binding site" evidence="15">
    <location>
        <begin position="9"/>
        <end position="16"/>
    </location>
    <ligand>
        <name>GTP</name>
        <dbReference type="ChEBI" id="CHEBI:37565"/>
        <label>1</label>
    </ligand>
</feature>
<evidence type="ECO:0000256" key="10">
    <source>
        <dbReference type="ARBA" id="ARBA00023004"/>
    </source>
</evidence>
<evidence type="ECO:0000256" key="8">
    <source>
        <dbReference type="ARBA" id="ARBA00022741"/>
    </source>
</evidence>
<dbReference type="SUPFAM" id="SSF52540">
    <property type="entry name" value="P-loop containing nucleoside triphosphate hydrolases"/>
    <property type="match status" value="1"/>
</dbReference>
<dbReference type="Pfam" id="PF17910">
    <property type="entry name" value="FeoB_Cyto"/>
    <property type="match status" value="1"/>
</dbReference>
<feature type="binding site" evidence="16">
    <location>
        <position position="23"/>
    </location>
    <ligand>
        <name>Mg(2+)</name>
        <dbReference type="ChEBI" id="CHEBI:18420"/>
        <label>2</label>
    </ligand>
</feature>
<name>A0A1V4SF35_RUMHU</name>
<feature type="transmembrane region" description="Helical" evidence="17">
    <location>
        <begin position="644"/>
        <end position="664"/>
    </location>
</feature>
<keyword evidence="4" id="KW-1003">Cell membrane</keyword>
<keyword evidence="13 17" id="KW-0472">Membrane</keyword>
<evidence type="ECO:0000256" key="15">
    <source>
        <dbReference type="PIRSR" id="PIRSR603373-1"/>
    </source>
</evidence>
<evidence type="ECO:0000256" key="16">
    <source>
        <dbReference type="PIRSR" id="PIRSR603373-2"/>
    </source>
</evidence>
<dbReference type="EMBL" id="MZGX01000028">
    <property type="protein sequence ID" value="OPX42480.1"/>
    <property type="molecule type" value="Genomic_DNA"/>
</dbReference>
<dbReference type="InterPro" id="IPR011642">
    <property type="entry name" value="Gate_dom"/>
</dbReference>
<dbReference type="PROSITE" id="PS51711">
    <property type="entry name" value="G_FEOB"/>
    <property type="match status" value="1"/>
</dbReference>
<protein>
    <recommendedName>
        <fullName evidence="14 17">Ferrous iron transport protein B</fullName>
    </recommendedName>
</protein>
<keyword evidence="16" id="KW-0479">Metal-binding</keyword>
<keyword evidence="5 17" id="KW-0410">Iron transport</keyword>
<evidence type="ECO:0000259" key="18">
    <source>
        <dbReference type="PROSITE" id="PS51711"/>
    </source>
</evidence>
<keyword evidence="20" id="KW-1185">Reference proteome</keyword>
<dbReference type="InterPro" id="IPR030389">
    <property type="entry name" value="G_FEOB_dom"/>
</dbReference>
<keyword evidence="12 15" id="KW-0342">GTP-binding</keyword>
<comment type="caution">
    <text evidence="19">The sequence shown here is derived from an EMBL/GenBank/DDBJ whole genome shotgun (WGS) entry which is preliminary data.</text>
</comment>
<dbReference type="InterPro" id="IPR041069">
    <property type="entry name" value="FeoB_Cyto"/>
</dbReference>
<keyword evidence="3 17" id="KW-0813">Transport</keyword>
<dbReference type="Pfam" id="PF02421">
    <property type="entry name" value="FeoB_N"/>
    <property type="match status" value="1"/>
</dbReference>
<dbReference type="OrthoDB" id="9809127at2"/>
<feature type="transmembrane region" description="Helical" evidence="17">
    <location>
        <begin position="282"/>
        <end position="300"/>
    </location>
</feature>
<feature type="domain" description="FeoB-type G" evidence="18">
    <location>
        <begin position="2"/>
        <end position="163"/>
    </location>
</feature>
<organism evidence="19 20">
    <name type="scientific">Ruminiclostridium hungatei</name>
    <name type="common">Clostridium hungatei</name>
    <dbReference type="NCBI Taxonomy" id="48256"/>
    <lineage>
        <taxon>Bacteria</taxon>
        <taxon>Bacillati</taxon>
        <taxon>Bacillota</taxon>
        <taxon>Clostridia</taxon>
        <taxon>Eubacteriales</taxon>
        <taxon>Oscillospiraceae</taxon>
        <taxon>Ruminiclostridium</taxon>
    </lineage>
</organism>
<feature type="transmembrane region" description="Helical" evidence="17">
    <location>
        <begin position="603"/>
        <end position="623"/>
    </location>
</feature>
<gene>
    <name evidence="19" type="primary">feoB_2</name>
    <name evidence="19" type="ORF">CLHUN_36050</name>
</gene>
<dbReference type="InterPro" id="IPR003373">
    <property type="entry name" value="Fe2_transport_prot-B"/>
</dbReference>
<dbReference type="Pfam" id="PF07664">
    <property type="entry name" value="FeoB_C"/>
    <property type="match status" value="1"/>
</dbReference>
<feature type="transmembrane region" description="Helical" evidence="17">
    <location>
        <begin position="422"/>
        <end position="446"/>
    </location>
</feature>
<evidence type="ECO:0000256" key="4">
    <source>
        <dbReference type="ARBA" id="ARBA00022475"/>
    </source>
</evidence>
<evidence type="ECO:0000256" key="14">
    <source>
        <dbReference type="NCBIfam" id="TIGR00437"/>
    </source>
</evidence>
<dbReference type="PANTHER" id="PTHR43185">
    <property type="entry name" value="FERROUS IRON TRANSPORT PROTEIN B"/>
    <property type="match status" value="1"/>
</dbReference>
<evidence type="ECO:0000256" key="9">
    <source>
        <dbReference type="ARBA" id="ARBA00022989"/>
    </source>
</evidence>
<evidence type="ECO:0000256" key="7">
    <source>
        <dbReference type="ARBA" id="ARBA00022692"/>
    </source>
</evidence>
<feature type="binding site" evidence="15">
    <location>
        <begin position="34"/>
        <end position="38"/>
    </location>
    <ligand>
        <name>GTP</name>
        <dbReference type="ChEBI" id="CHEBI:37565"/>
        <label>1</label>
    </ligand>
</feature>
<evidence type="ECO:0000313" key="20">
    <source>
        <dbReference type="Proteomes" id="UP000191554"/>
    </source>
</evidence>
<proteinExistence type="inferred from homology"/>
<dbReference type="GO" id="GO:0015093">
    <property type="term" value="F:ferrous iron transmembrane transporter activity"/>
    <property type="evidence" value="ECO:0007669"/>
    <property type="project" value="UniProtKB-UniRule"/>
</dbReference>
<reference evidence="19 20" key="1">
    <citation type="submission" date="2017-03" db="EMBL/GenBank/DDBJ databases">
        <title>Genome sequence of Clostridium hungatei DSM 14427.</title>
        <authorList>
            <person name="Poehlein A."/>
            <person name="Daniel R."/>
        </authorList>
    </citation>
    <scope>NUCLEOTIDE SEQUENCE [LARGE SCALE GENOMIC DNA]</scope>
    <source>
        <strain evidence="19 20">DSM 14427</strain>
    </source>
</reference>
<feature type="binding site" evidence="15">
    <location>
        <begin position="114"/>
        <end position="117"/>
    </location>
    <ligand>
        <name>GTP</name>
        <dbReference type="ChEBI" id="CHEBI:37565"/>
        <label>1</label>
    </ligand>
</feature>
<keyword evidence="8 15" id="KW-0547">Nucleotide-binding</keyword>
<feature type="transmembrane region" description="Helical" evidence="17">
    <location>
        <begin position="452"/>
        <end position="472"/>
    </location>
</feature>
<comment type="function">
    <text evidence="1 17">Probable transporter of a GTP-driven Fe(2+) uptake system.</text>
</comment>
<evidence type="ECO:0000256" key="2">
    <source>
        <dbReference type="ARBA" id="ARBA00004429"/>
    </source>
</evidence>
<dbReference type="STRING" id="48256.CLHUN_36050"/>
<dbReference type="NCBIfam" id="TIGR00231">
    <property type="entry name" value="small_GTP"/>
    <property type="match status" value="1"/>
</dbReference>
<dbReference type="Gene3D" id="1.10.287.1770">
    <property type="match status" value="1"/>
</dbReference>
<dbReference type="Gene3D" id="3.40.50.300">
    <property type="entry name" value="P-loop containing nucleotide triphosphate hydrolases"/>
    <property type="match status" value="1"/>
</dbReference>
<feature type="binding site" evidence="15">
    <location>
        <begin position="54"/>
        <end position="57"/>
    </location>
    <ligand>
        <name>GTP</name>
        <dbReference type="ChEBI" id="CHEBI:37565"/>
        <label>1</label>
    </ligand>
</feature>
<dbReference type="InterPro" id="IPR005225">
    <property type="entry name" value="Small_GTP-bd"/>
</dbReference>
<dbReference type="GO" id="GO:0046872">
    <property type="term" value="F:metal ion binding"/>
    <property type="evidence" value="ECO:0007669"/>
    <property type="project" value="UniProtKB-KW"/>
</dbReference>
<feature type="transmembrane region" description="Helical" evidence="17">
    <location>
        <begin position="684"/>
        <end position="707"/>
    </location>
</feature>
<comment type="similarity">
    <text evidence="17">Belongs to the TRAFAC class TrmE-Era-EngA-EngB-Septin-like GTPase superfamily. FeoB GTPase (TC 9.A.8) family.</text>
</comment>
<evidence type="ECO:0000313" key="19">
    <source>
        <dbReference type="EMBL" id="OPX42480.1"/>
    </source>
</evidence>
<feature type="transmembrane region" description="Helical" evidence="17">
    <location>
        <begin position="511"/>
        <end position="529"/>
    </location>
</feature>
<dbReference type="AlphaFoldDB" id="A0A1V4SF35"/>
<evidence type="ECO:0000256" key="11">
    <source>
        <dbReference type="ARBA" id="ARBA00023065"/>
    </source>
</evidence>
<dbReference type="Pfam" id="PF07670">
    <property type="entry name" value="Gate"/>
    <property type="match status" value="2"/>
</dbReference>
<keyword evidence="16" id="KW-0460">Magnesium</keyword>
<dbReference type="InterPro" id="IPR050860">
    <property type="entry name" value="FeoB_GTPase"/>
</dbReference>
<dbReference type="GO" id="GO:0005525">
    <property type="term" value="F:GTP binding"/>
    <property type="evidence" value="ECO:0007669"/>
    <property type="project" value="UniProtKB-KW"/>
</dbReference>
<dbReference type="FunFam" id="3.40.50.300:FF:000426">
    <property type="entry name" value="Ferrous iron transport protein B"/>
    <property type="match status" value="1"/>
</dbReference>
<dbReference type="GO" id="GO:0005886">
    <property type="term" value="C:plasma membrane"/>
    <property type="evidence" value="ECO:0007669"/>
    <property type="project" value="UniProtKB-SubCell"/>
</dbReference>
<evidence type="ECO:0000256" key="6">
    <source>
        <dbReference type="ARBA" id="ARBA00022519"/>
    </source>
</evidence>
<evidence type="ECO:0000256" key="3">
    <source>
        <dbReference type="ARBA" id="ARBA00022448"/>
    </source>
</evidence>
<evidence type="ECO:0000256" key="17">
    <source>
        <dbReference type="RuleBase" id="RU362098"/>
    </source>
</evidence>
<dbReference type="InterPro" id="IPR027417">
    <property type="entry name" value="P-loop_NTPase"/>
</dbReference>
<dbReference type="InterPro" id="IPR011640">
    <property type="entry name" value="Fe2_transport_prot_B_C"/>
</dbReference>
<dbReference type="NCBIfam" id="TIGR00437">
    <property type="entry name" value="feoB"/>
    <property type="match status" value="1"/>
</dbReference>
<comment type="subcellular location">
    <subcellularLocation>
        <location evidence="2">Cell inner membrane</location>
        <topology evidence="2">Multi-pass membrane protein</topology>
    </subcellularLocation>
    <subcellularLocation>
        <location evidence="17">Cell membrane</location>
        <topology evidence="17">Multi-pass membrane protein</topology>
    </subcellularLocation>
</comment>
<feature type="binding site" evidence="16">
    <location>
        <position position="20"/>
    </location>
    <ligand>
        <name>Mg(2+)</name>
        <dbReference type="ChEBI" id="CHEBI:18420"/>
        <label>2</label>
    </ligand>
</feature>
<keyword evidence="7 17" id="KW-0812">Transmembrane</keyword>
<feature type="transmembrane region" description="Helical" evidence="17">
    <location>
        <begin position="338"/>
        <end position="367"/>
    </location>
</feature>
<sequence>MAIKIALAGNPNCGKTTMFNELTGSSQYVGNWPGVTVEKKEGKLKGNKDVIIMDLPGIYSLSPYTLEEVITRNYLLDEKPDAIINIVDASNIERNLYLTTQIVEIGIPTIVALNMMDVVEKNGDKINTAQLSKELGCMVVETSAVKGTGLRDLIGKALEIAKSGEKTVARHKFDDEVEAAVGTIGELVQARIADGSELKWYSVKFFERDEKVREKLKLDDGLAAEIEGVIKNCEEKLDDDSESIITNERYNYISKVIQKSYKKSGRGMTTSDRIDRVVTNRWLALPIFFGILWIIYYISITSVGDMTIGWVESFFGWIQGGVETGLTSLGASEWALDLIVNGIVGSISAIFIYVPQLMILFLFLSLLEDSGYMARVAFIMDRIFRKFGLSGKSFIPMLIGTGCSIPGIMASRTIENEKDRKMTIMLTPFIPCGAKLPVFAMFIAMMFPGESWVGPSIYMISICMVIVSGIILKRTKRFAGEPAPFVMELPNYKLPRFKGVAIHMWEKAKSFVKKAGTVIFVACTALWIMQNFSFTLSYVGADRIDESMLATIGHAVRWVFMPLGFGDSWAPVVASLTGLVAKEVVVATFASVGSAVPISFTQVSAFAFMMFTLFAAPCFAAIGSMKKEFGSWKSTLFAVSYQTGFAYICAFLVNTIGSFIFRGTSAVKPKVLDISLMESSSENAVVNGDIVLIVFGALIVVALIIGISGKFRSSKKYAELSR</sequence>
<evidence type="ECO:0000256" key="13">
    <source>
        <dbReference type="ARBA" id="ARBA00023136"/>
    </source>
</evidence>
<dbReference type="PANTHER" id="PTHR43185:SF1">
    <property type="entry name" value="FE(2+) TRANSPORTER FEOB"/>
    <property type="match status" value="1"/>
</dbReference>
<accession>A0A1V4SF35</accession>
<keyword evidence="9 17" id="KW-1133">Transmembrane helix</keyword>
<keyword evidence="10 17" id="KW-0408">Iron</keyword>